<evidence type="ECO:0000313" key="5">
    <source>
        <dbReference type="Proteomes" id="UP000198915"/>
    </source>
</evidence>
<dbReference type="RefSeq" id="WP_092266007.1">
    <property type="nucleotide sequence ID" value="NZ_FORT01000001.1"/>
</dbReference>
<organism evidence="4 5">
    <name type="scientific">Brevibacillus centrosporus</name>
    <dbReference type="NCBI Taxonomy" id="54910"/>
    <lineage>
        <taxon>Bacteria</taxon>
        <taxon>Bacillati</taxon>
        <taxon>Bacillota</taxon>
        <taxon>Bacilli</taxon>
        <taxon>Bacillales</taxon>
        <taxon>Paenibacillaceae</taxon>
        <taxon>Brevibacillus</taxon>
    </lineage>
</organism>
<dbReference type="CDD" id="cd04301">
    <property type="entry name" value="NAT_SF"/>
    <property type="match status" value="1"/>
</dbReference>
<dbReference type="InterPro" id="IPR000182">
    <property type="entry name" value="GNAT_dom"/>
</dbReference>
<feature type="domain" description="N-acetyltransferase" evidence="3">
    <location>
        <begin position="2"/>
        <end position="162"/>
    </location>
</feature>
<dbReference type="PANTHER" id="PTHR10908:SF0">
    <property type="entry name" value="SEROTONIN N-ACETYLTRANSFERASE"/>
    <property type="match status" value="1"/>
</dbReference>
<dbReference type="Gene3D" id="3.40.630.30">
    <property type="match status" value="1"/>
</dbReference>
<dbReference type="PROSITE" id="PS51186">
    <property type="entry name" value="GNAT"/>
    <property type="match status" value="1"/>
</dbReference>
<proteinExistence type="predicted"/>
<evidence type="ECO:0000313" key="4">
    <source>
        <dbReference type="EMBL" id="SFI77039.1"/>
    </source>
</evidence>
<keyword evidence="1" id="KW-0808">Transferase</keyword>
<dbReference type="GO" id="GO:0005840">
    <property type="term" value="C:ribosome"/>
    <property type="evidence" value="ECO:0007669"/>
    <property type="project" value="UniProtKB-KW"/>
</dbReference>
<dbReference type="Pfam" id="PF00583">
    <property type="entry name" value="Acetyltransf_1"/>
    <property type="match status" value="1"/>
</dbReference>
<dbReference type="GO" id="GO:0008080">
    <property type="term" value="F:N-acetyltransferase activity"/>
    <property type="evidence" value="ECO:0007669"/>
    <property type="project" value="UniProtKB-ARBA"/>
</dbReference>
<reference evidence="5" key="1">
    <citation type="submission" date="2016-10" db="EMBL/GenBank/DDBJ databases">
        <authorList>
            <person name="Varghese N."/>
            <person name="Submissions S."/>
        </authorList>
    </citation>
    <scope>NUCLEOTIDE SEQUENCE [LARGE SCALE GENOMIC DNA]</scope>
    <source>
        <strain evidence="5">OK042</strain>
    </source>
</reference>
<dbReference type="EMBL" id="FORT01000001">
    <property type="protein sequence ID" value="SFI77039.1"/>
    <property type="molecule type" value="Genomic_DNA"/>
</dbReference>
<protein>
    <submittedName>
        <fullName evidence="4">Ribosomal protein S18 acetylase RimI</fullName>
    </submittedName>
</protein>
<accession>A0A1I3KX18</accession>
<sequence>MLNIRNAKMEDLPQLVAIEQLCFSKEEAATKEALEKRIASIPDSFYVAEEDGVIAGFVNGPVIETAFITDDLFRGSKKNPATGWHQSILGLAVSPHFQNRGVAARLLTHLENEAREKKRKTITLTCKENFIHFYERLGYLNKGVSSSKHAGVTWYNMSKELLP</sequence>
<dbReference type="AlphaFoldDB" id="A0A1I3KX18"/>
<dbReference type="PANTHER" id="PTHR10908">
    <property type="entry name" value="SEROTONIN N-ACETYLTRANSFERASE"/>
    <property type="match status" value="1"/>
</dbReference>
<keyword evidence="4" id="KW-0687">Ribonucleoprotein</keyword>
<evidence type="ECO:0000256" key="2">
    <source>
        <dbReference type="ARBA" id="ARBA00023315"/>
    </source>
</evidence>
<keyword evidence="2" id="KW-0012">Acyltransferase</keyword>
<dbReference type="SUPFAM" id="SSF55729">
    <property type="entry name" value="Acyl-CoA N-acyltransferases (Nat)"/>
    <property type="match status" value="1"/>
</dbReference>
<dbReference type="STRING" id="1884381.SAMN05518846_101118"/>
<keyword evidence="4" id="KW-0689">Ribosomal protein</keyword>
<gene>
    <name evidence="4" type="ORF">SAMN05518846_101118</name>
</gene>
<evidence type="ECO:0000259" key="3">
    <source>
        <dbReference type="PROSITE" id="PS51186"/>
    </source>
</evidence>
<dbReference type="InterPro" id="IPR016181">
    <property type="entry name" value="Acyl_CoA_acyltransferase"/>
</dbReference>
<keyword evidence="5" id="KW-1185">Reference proteome</keyword>
<dbReference type="Proteomes" id="UP000198915">
    <property type="component" value="Unassembled WGS sequence"/>
</dbReference>
<evidence type="ECO:0000256" key="1">
    <source>
        <dbReference type="ARBA" id="ARBA00022679"/>
    </source>
</evidence>
<dbReference type="InterPro" id="IPR051635">
    <property type="entry name" value="SNAT-like"/>
</dbReference>
<name>A0A1I3KX18_9BACL</name>